<dbReference type="RefSeq" id="YP_010760892.1">
    <property type="nucleotide sequence ID" value="NC_073588.1"/>
</dbReference>
<keyword evidence="6" id="KW-1185">Reference proteome</keyword>
<dbReference type="GO" id="GO:0004518">
    <property type="term" value="F:nuclease activity"/>
    <property type="evidence" value="ECO:0007669"/>
    <property type="project" value="UniProtKB-KW"/>
</dbReference>
<evidence type="ECO:0000256" key="3">
    <source>
        <dbReference type="ARBA" id="ARBA00022801"/>
    </source>
</evidence>
<dbReference type="KEGG" id="vg:80033989"/>
<evidence type="ECO:0000313" key="5">
    <source>
        <dbReference type="EMBL" id="AYN58683.1"/>
    </source>
</evidence>
<proteinExistence type="predicted"/>
<evidence type="ECO:0000259" key="4">
    <source>
        <dbReference type="Pfam" id="PF08774"/>
    </source>
</evidence>
<name>A0A3G2KI64_9CAUD</name>
<evidence type="ECO:0000256" key="1">
    <source>
        <dbReference type="ARBA" id="ARBA00001946"/>
    </source>
</evidence>
<reference evidence="5 6" key="1">
    <citation type="submission" date="2018-09" db="EMBL/GenBank/DDBJ databases">
        <authorList>
            <person name="Zack K."/>
            <person name="Stoner T.H."/>
            <person name="Garlena R.A."/>
            <person name="Russell D.A."/>
            <person name="Pope W.H."/>
            <person name="Jacobs-Sera D."/>
            <person name="Hatfull G.F."/>
        </authorList>
    </citation>
    <scope>NUCLEOTIDE SEQUENCE [LARGE SCALE GENOMIC DNA]</scope>
</reference>
<dbReference type="InterPro" id="IPR014883">
    <property type="entry name" value="VRR_NUC"/>
</dbReference>
<sequence length="110" mass="12513">MPANSTNHRPKLTEDQFQQQIIDLAKLHGYTLIYHVYDSRRSQAGFPDLVLVNERRGVALFRELKTSAGRLTEAQHNWLTGMKIAKLNADVWRPADLESGLITKQLRGDA</sequence>
<dbReference type="Pfam" id="PF08774">
    <property type="entry name" value="VRR_NUC"/>
    <property type="match status" value="1"/>
</dbReference>
<dbReference type="Gene3D" id="3.40.1350.10">
    <property type="match status" value="1"/>
</dbReference>
<accession>A0A3G2KI64</accession>
<dbReference type="GO" id="GO:0003676">
    <property type="term" value="F:nucleic acid binding"/>
    <property type="evidence" value="ECO:0007669"/>
    <property type="project" value="InterPro"/>
</dbReference>
<comment type="cofactor">
    <cofactor evidence="1">
        <name>Mg(2+)</name>
        <dbReference type="ChEBI" id="CHEBI:18420"/>
    </cofactor>
</comment>
<dbReference type="InterPro" id="IPR011856">
    <property type="entry name" value="tRNA_endonuc-like_dom_sf"/>
</dbReference>
<keyword evidence="2" id="KW-0540">Nuclease</keyword>
<dbReference type="EMBL" id="MH834621">
    <property type="protein sequence ID" value="AYN58683.1"/>
    <property type="molecule type" value="Genomic_DNA"/>
</dbReference>
<dbReference type="GeneID" id="80033989"/>
<protein>
    <submittedName>
        <fullName evidence="5">Nuclease</fullName>
    </submittedName>
</protein>
<dbReference type="GO" id="GO:0016788">
    <property type="term" value="F:hydrolase activity, acting on ester bonds"/>
    <property type="evidence" value="ECO:0007669"/>
    <property type="project" value="InterPro"/>
</dbReference>
<organism evidence="5 6">
    <name type="scientific">Arthrobacter phage Nandita</name>
    <dbReference type="NCBI Taxonomy" id="2419963"/>
    <lineage>
        <taxon>Viruses</taxon>
        <taxon>Duplodnaviria</taxon>
        <taxon>Heunggongvirae</taxon>
        <taxon>Uroviricota</taxon>
        <taxon>Caudoviricetes</taxon>
        <taxon>Daemsvirinae</taxon>
        <taxon>Nanditavirus</taxon>
        <taxon>Nanditavirus nandita</taxon>
    </lineage>
</organism>
<keyword evidence="3" id="KW-0378">Hydrolase</keyword>
<dbReference type="Proteomes" id="UP000267628">
    <property type="component" value="Segment"/>
</dbReference>
<gene>
    <name evidence="5" type="primary">64</name>
    <name evidence="5" type="ORF">PBI_NANDITA_64</name>
</gene>
<evidence type="ECO:0000313" key="6">
    <source>
        <dbReference type="Proteomes" id="UP000267628"/>
    </source>
</evidence>
<feature type="domain" description="VRR-NUC" evidence="4">
    <location>
        <begin position="36"/>
        <end position="81"/>
    </location>
</feature>
<evidence type="ECO:0000256" key="2">
    <source>
        <dbReference type="ARBA" id="ARBA00022722"/>
    </source>
</evidence>